<dbReference type="AlphaFoldDB" id="G8YC38"/>
<organism evidence="2 3">
    <name type="scientific">Pichia sorbitophila (strain ATCC MYA-4447 / BCRC 22081 / CBS 7064 / NBRC 10061 / NRRL Y-12695)</name>
    <name type="common">Hybrid yeast</name>
    <dbReference type="NCBI Taxonomy" id="559304"/>
    <lineage>
        <taxon>Eukaryota</taxon>
        <taxon>Fungi</taxon>
        <taxon>Dikarya</taxon>
        <taxon>Ascomycota</taxon>
        <taxon>Saccharomycotina</taxon>
        <taxon>Pichiomycetes</taxon>
        <taxon>Debaryomycetaceae</taxon>
        <taxon>Millerozyma</taxon>
    </lineage>
</organism>
<proteinExistence type="predicted"/>
<sequence>MRLLNIITALFLFALHIEALAVKRFFQATSPTFSLIAYHNGSVFQYNLVKYDGTDLVLHQDDKAFFGRIRAHNGYILNLPAANASTNSTKGSFLPSTVTVRVDNSSKLTTTSKANLSSEHFGITHSLLTYHNSTKFLACPSISYNGGYNIYFKGQRNITCPTNSTGYDVALLVQIDATTEYNPQTNVDNLPYKKY</sequence>
<accession>G8YC38</accession>
<feature type="chain" id="PRO_5003519034" evidence="1">
    <location>
        <begin position="22"/>
        <end position="195"/>
    </location>
</feature>
<reference evidence="2 3" key="1">
    <citation type="journal article" date="2012" name="G3 (Bethesda)">
        <title>Pichia sorbitophila, an interspecies yeast hybrid reveals early steps of genome resolution following polyploidization.</title>
        <authorList>
            <person name="Leh Louis V."/>
            <person name="Despons L."/>
            <person name="Friedrich A."/>
            <person name="Martin T."/>
            <person name="Durrens P."/>
            <person name="Casaregola S."/>
            <person name="Neuveglise C."/>
            <person name="Fairhead C."/>
            <person name="Marck C."/>
            <person name="Cruz J.A."/>
            <person name="Straub M.L."/>
            <person name="Kugler V."/>
            <person name="Sacerdot C."/>
            <person name="Uzunov Z."/>
            <person name="Thierry A."/>
            <person name="Weiss S."/>
            <person name="Bleykasten C."/>
            <person name="De Montigny J."/>
            <person name="Jacques N."/>
            <person name="Jung P."/>
            <person name="Lemaire M."/>
            <person name="Mallet S."/>
            <person name="Morel G."/>
            <person name="Richard G.F."/>
            <person name="Sarkar A."/>
            <person name="Savel G."/>
            <person name="Schacherer J."/>
            <person name="Seret M.L."/>
            <person name="Talla E."/>
            <person name="Samson G."/>
            <person name="Jubin C."/>
            <person name="Poulain J."/>
            <person name="Vacherie B."/>
            <person name="Barbe V."/>
            <person name="Pelletier E."/>
            <person name="Sherman D.J."/>
            <person name="Westhof E."/>
            <person name="Weissenbach J."/>
            <person name="Baret P.V."/>
            <person name="Wincker P."/>
            <person name="Gaillardin C."/>
            <person name="Dujon B."/>
            <person name="Souciet J.L."/>
        </authorList>
    </citation>
    <scope>NUCLEOTIDE SEQUENCE [LARGE SCALE GENOMIC DNA]</scope>
    <source>
        <strain evidence="3">ATCC MYA-4447 / BCRC 22081 / CBS 7064 / NBRC 10061 / NRRL Y-12695</strain>
    </source>
</reference>
<dbReference type="InParanoid" id="G8YC38"/>
<protein>
    <submittedName>
        <fullName evidence="2">Piso0_002248 protein</fullName>
    </submittedName>
</protein>
<dbReference type="HOGENOM" id="CLU_101843_0_0_1"/>
<evidence type="ECO:0000256" key="1">
    <source>
        <dbReference type="SAM" id="SignalP"/>
    </source>
</evidence>
<evidence type="ECO:0000313" key="2">
    <source>
        <dbReference type="EMBL" id="CCE82519.1"/>
    </source>
</evidence>
<gene>
    <name evidence="2" type="primary">Piso0_002248</name>
    <name evidence="2" type="ORF">GNLVRS01_PISO0J07885g</name>
</gene>
<dbReference type="eggNOG" id="ENOG502RQ08">
    <property type="taxonomic scope" value="Eukaryota"/>
</dbReference>
<keyword evidence="1" id="KW-0732">Signal</keyword>
<evidence type="ECO:0000313" key="3">
    <source>
        <dbReference type="Proteomes" id="UP000005222"/>
    </source>
</evidence>
<dbReference type="Proteomes" id="UP000005222">
    <property type="component" value="Chromosome J"/>
</dbReference>
<dbReference type="OrthoDB" id="4091906at2759"/>
<feature type="signal peptide" evidence="1">
    <location>
        <begin position="1"/>
        <end position="21"/>
    </location>
</feature>
<dbReference type="OMA" id="ACPSISY"/>
<name>G8YC38_PICSO</name>
<dbReference type="EMBL" id="FO082050">
    <property type="protein sequence ID" value="CCE82519.1"/>
    <property type="molecule type" value="Genomic_DNA"/>
</dbReference>
<keyword evidence="3" id="KW-1185">Reference proteome</keyword>